<keyword evidence="2" id="KW-0812">Transmembrane</keyword>
<reference evidence="3" key="1">
    <citation type="submission" date="2021-01" db="EMBL/GenBank/DDBJ databases">
        <authorList>
            <person name="Corre E."/>
            <person name="Pelletier E."/>
            <person name="Niang G."/>
            <person name="Scheremetjew M."/>
            <person name="Finn R."/>
            <person name="Kale V."/>
            <person name="Holt S."/>
            <person name="Cochrane G."/>
            <person name="Meng A."/>
            <person name="Brown T."/>
            <person name="Cohen L."/>
        </authorList>
    </citation>
    <scope>NUCLEOTIDE SEQUENCE</scope>
    <source>
        <strain evidence="3">Ms1</strain>
    </source>
</reference>
<name>A0A7S1GAX2_9STRA</name>
<dbReference type="EMBL" id="HBFS01016015">
    <property type="protein sequence ID" value="CAD8917471.1"/>
    <property type="molecule type" value="Transcribed_RNA"/>
</dbReference>
<dbReference type="AlphaFoldDB" id="A0A7S1GAX2"/>
<evidence type="ECO:0000313" key="3">
    <source>
        <dbReference type="EMBL" id="CAD8917471.1"/>
    </source>
</evidence>
<evidence type="ECO:0000256" key="2">
    <source>
        <dbReference type="SAM" id="Phobius"/>
    </source>
</evidence>
<feature type="compositionally biased region" description="Basic and acidic residues" evidence="1">
    <location>
        <begin position="65"/>
        <end position="79"/>
    </location>
</feature>
<sequence>MRGAVASAVAAVIGVAFVVAATAWVAPGVQWRSPGCVRSLPPPAVRANGRDVLDGGGSESTATRGGDDSRGLRRPRTESKRRQAAAASSCFDDFSAFENRSVAATALAALQQCVALKQDECAPSPAYVAACDAAAGFRLCGQVLDSPSLPGHGVAAKLCVPVNCTTAAAQDIAAVYECAGGGGAEAPCTVSIDCGADDDDDVYADDDASDSGDGGSGAGLTSPERVAVVVGGSVAAVLACALFAYRCNQRNERYKRARAREAAAAAGPGGAVVYTPLIGDGEAE</sequence>
<evidence type="ECO:0000256" key="1">
    <source>
        <dbReference type="SAM" id="MobiDB-lite"/>
    </source>
</evidence>
<keyword evidence="2" id="KW-1133">Transmembrane helix</keyword>
<gene>
    <name evidence="3" type="ORF">BSP0115_LOCUS10732</name>
</gene>
<feature type="transmembrane region" description="Helical" evidence="2">
    <location>
        <begin position="226"/>
        <end position="245"/>
    </location>
</feature>
<protein>
    <submittedName>
        <fullName evidence="3">Uncharacterized protein</fullName>
    </submittedName>
</protein>
<keyword evidence="2" id="KW-0472">Membrane</keyword>
<accession>A0A7S1GAX2</accession>
<organism evidence="3">
    <name type="scientific">Bicosoecida sp. CB-2014</name>
    <dbReference type="NCBI Taxonomy" id="1486930"/>
    <lineage>
        <taxon>Eukaryota</taxon>
        <taxon>Sar</taxon>
        <taxon>Stramenopiles</taxon>
        <taxon>Bigyra</taxon>
        <taxon>Opalozoa</taxon>
        <taxon>Bicosoecida</taxon>
    </lineage>
</organism>
<proteinExistence type="predicted"/>
<feature type="region of interest" description="Disordered" evidence="1">
    <location>
        <begin position="47"/>
        <end position="79"/>
    </location>
</feature>